<accession>A0ABR0QAV2</accession>
<dbReference type="InterPro" id="IPR021135">
    <property type="entry name" value="PEP_COase"/>
</dbReference>
<dbReference type="Proteomes" id="UP001358586">
    <property type="component" value="Chromosome 4"/>
</dbReference>
<dbReference type="SUPFAM" id="SSF51621">
    <property type="entry name" value="Phosphoenolpyruvate/pyruvate domain"/>
    <property type="match status" value="1"/>
</dbReference>
<name>A0ABR0QAV2_GOSAR</name>
<dbReference type="Pfam" id="PF00311">
    <property type="entry name" value="PEPcase"/>
    <property type="match status" value="1"/>
</dbReference>
<dbReference type="PANTHER" id="PTHR30523:SF33">
    <property type="entry name" value="PHOSPHOENOLPYRUVATE CARBOXYLASE 3"/>
    <property type="match status" value="1"/>
</dbReference>
<dbReference type="EMBL" id="JARKNE010000004">
    <property type="protein sequence ID" value="KAK5836107.1"/>
    <property type="molecule type" value="Genomic_DNA"/>
</dbReference>
<reference evidence="2 3" key="1">
    <citation type="submission" date="2023-03" db="EMBL/GenBank/DDBJ databases">
        <title>WGS of Gossypium arboreum.</title>
        <authorList>
            <person name="Yu D."/>
        </authorList>
    </citation>
    <scope>NUCLEOTIDE SEQUENCE [LARGE SCALE GENOMIC DNA]</scope>
    <source>
        <tissue evidence="2">Leaf</tissue>
    </source>
</reference>
<feature type="compositionally biased region" description="Gly residues" evidence="1">
    <location>
        <begin position="9"/>
        <end position="19"/>
    </location>
</feature>
<dbReference type="PANTHER" id="PTHR30523">
    <property type="entry name" value="PHOSPHOENOLPYRUVATE CARBOXYLASE"/>
    <property type="match status" value="1"/>
</dbReference>
<gene>
    <name evidence="2" type="ORF">PVK06_011857</name>
</gene>
<organism evidence="2 3">
    <name type="scientific">Gossypium arboreum</name>
    <name type="common">Tree cotton</name>
    <name type="synonym">Gossypium nanking</name>
    <dbReference type="NCBI Taxonomy" id="29729"/>
    <lineage>
        <taxon>Eukaryota</taxon>
        <taxon>Viridiplantae</taxon>
        <taxon>Streptophyta</taxon>
        <taxon>Embryophyta</taxon>
        <taxon>Tracheophyta</taxon>
        <taxon>Spermatophyta</taxon>
        <taxon>Magnoliopsida</taxon>
        <taxon>eudicotyledons</taxon>
        <taxon>Gunneridae</taxon>
        <taxon>Pentapetalae</taxon>
        <taxon>rosids</taxon>
        <taxon>malvids</taxon>
        <taxon>Malvales</taxon>
        <taxon>Malvaceae</taxon>
        <taxon>Malvoideae</taxon>
        <taxon>Gossypium</taxon>
    </lineage>
</organism>
<evidence type="ECO:0000256" key="1">
    <source>
        <dbReference type="SAM" id="MobiDB-lite"/>
    </source>
</evidence>
<proteinExistence type="predicted"/>
<comment type="caution">
    <text evidence="2">The sequence shown here is derived from an EMBL/GenBank/DDBJ whole genome shotgun (WGS) entry which is preliminary data.</text>
</comment>
<protein>
    <submittedName>
        <fullName evidence="2">Uncharacterized protein</fullName>
    </submittedName>
</protein>
<evidence type="ECO:0000313" key="3">
    <source>
        <dbReference type="Proteomes" id="UP001358586"/>
    </source>
</evidence>
<dbReference type="InterPro" id="IPR015813">
    <property type="entry name" value="Pyrv/PenolPyrv_kinase-like_dom"/>
</dbReference>
<sequence>MKLKKFHGRGGTIGRGGGPTHLAILSQPPETIHGSLRVTVQAATLEHGTRPLVSPKPEWRALMDEMAIVATEEFRYYWW</sequence>
<evidence type="ECO:0000313" key="2">
    <source>
        <dbReference type="EMBL" id="KAK5836107.1"/>
    </source>
</evidence>
<feature type="region of interest" description="Disordered" evidence="1">
    <location>
        <begin position="1"/>
        <end position="21"/>
    </location>
</feature>
<keyword evidence="3" id="KW-1185">Reference proteome</keyword>